<dbReference type="AlphaFoldDB" id="C0FNZ5"/>
<comment type="caution">
    <text evidence="1">The sequence shown here is derived from an EMBL/GenBank/DDBJ whole genome shotgun (WGS) entry which is preliminary data.</text>
</comment>
<organism evidence="1 2">
    <name type="scientific">Roseburia inulinivorans DSM 16841</name>
    <dbReference type="NCBI Taxonomy" id="622312"/>
    <lineage>
        <taxon>Bacteria</taxon>
        <taxon>Bacillati</taxon>
        <taxon>Bacillota</taxon>
        <taxon>Clostridia</taxon>
        <taxon>Lachnospirales</taxon>
        <taxon>Lachnospiraceae</taxon>
        <taxon>Roseburia</taxon>
    </lineage>
</organism>
<reference evidence="1 2" key="2">
    <citation type="submission" date="2009-03" db="EMBL/GenBank/DDBJ databases">
        <title>Draft genome sequence of Roseburia inulinivorans (DSM 16841).</title>
        <authorList>
            <person name="Sudarsanam P."/>
            <person name="Ley R."/>
            <person name="Guruge J."/>
            <person name="Turnbaugh P.J."/>
            <person name="Mahowald M."/>
            <person name="Liep D."/>
            <person name="Gordon J."/>
        </authorList>
    </citation>
    <scope>NUCLEOTIDE SEQUENCE [LARGE SCALE GENOMIC DNA]</scope>
    <source>
        <strain evidence="1 2">DSM 16841</strain>
    </source>
</reference>
<dbReference type="EMBL" id="ACFY01000021">
    <property type="protein sequence ID" value="EEG95747.1"/>
    <property type="molecule type" value="Genomic_DNA"/>
</dbReference>
<reference evidence="1 2" key="1">
    <citation type="submission" date="2009-02" db="EMBL/GenBank/DDBJ databases">
        <authorList>
            <person name="Fulton L."/>
            <person name="Clifton S."/>
            <person name="Fulton B."/>
            <person name="Xu J."/>
            <person name="Minx P."/>
            <person name="Pepin K.H."/>
            <person name="Johnson M."/>
            <person name="Bhonagiri V."/>
            <person name="Nash W.E."/>
            <person name="Mardis E.R."/>
            <person name="Wilson R.K."/>
        </authorList>
    </citation>
    <scope>NUCLEOTIDE SEQUENCE [LARGE SCALE GENOMIC DNA]</scope>
    <source>
        <strain evidence="1 2">DSM 16841</strain>
    </source>
</reference>
<evidence type="ECO:0000313" key="2">
    <source>
        <dbReference type="Proteomes" id="UP000003561"/>
    </source>
</evidence>
<sequence>MISSPQCTPEKSEIFLAVGHSPYHRQEKYFLACKQSENIFSVYGTAHCLRTLYHELILFALLS</sequence>
<dbReference type="Proteomes" id="UP000003561">
    <property type="component" value="Unassembled WGS sequence"/>
</dbReference>
<name>C0FNZ5_9FIRM</name>
<proteinExistence type="predicted"/>
<accession>C0FNZ5</accession>
<evidence type="ECO:0000313" key="1">
    <source>
        <dbReference type="EMBL" id="EEG95747.1"/>
    </source>
</evidence>
<gene>
    <name evidence="1" type="ORF">ROSEINA2194_00444</name>
</gene>
<protein>
    <submittedName>
        <fullName evidence="1">Uncharacterized protein</fullName>
    </submittedName>
</protein>